<feature type="compositionally biased region" description="Polar residues" evidence="1">
    <location>
        <begin position="88"/>
        <end position="118"/>
    </location>
</feature>
<feature type="region of interest" description="Disordered" evidence="1">
    <location>
        <begin position="145"/>
        <end position="189"/>
    </location>
</feature>
<reference evidence="2" key="2">
    <citation type="submission" date="2015-07" db="EMBL/GenBank/DDBJ databases">
        <title>Plasmids, circular viruses and viroids from rat gut.</title>
        <authorList>
            <person name="Jorgensen T.J."/>
            <person name="Hansen M.A."/>
            <person name="Xu Z."/>
            <person name="Tabak M.A."/>
            <person name="Sorensen S.J."/>
            <person name="Hansen L.H."/>
        </authorList>
    </citation>
    <scope>NUCLEOTIDE SEQUENCE</scope>
    <source>
        <strain evidence="2">RGRH0281</strain>
    </source>
</reference>
<sequence>MATNDDKLQNLINRAISDYAYGQEDEVMDKASLERLSQIVNAQEPVAQKKVDIFGDGVNGVNVNALRVALQGYNDVKPNKYSSRKSEFNSAKASVSSNQTPADQGSSASFESTLNPTLTRGAGHLSSSANDNSVAPAAGIVSQSEIAPVTNSHTQGSQASSQAKSLTGAHNRTSSSAYDSRSQGLDDYNQIGLRSKNSLLGSHHVPVDYQEQFGSELGKTHDRLASQAVLDELDSN</sequence>
<accession>A0A0H5PYE2</accession>
<dbReference type="EMBL" id="LN852953">
    <property type="protein sequence ID" value="CRY94568.1"/>
    <property type="molecule type" value="Genomic_DNA"/>
</dbReference>
<proteinExistence type="predicted"/>
<feature type="compositionally biased region" description="Polar residues" evidence="1">
    <location>
        <begin position="145"/>
        <end position="183"/>
    </location>
</feature>
<evidence type="ECO:0000313" key="2">
    <source>
        <dbReference type="EMBL" id="CRY94568.1"/>
    </source>
</evidence>
<name>A0A0H5PYE2_9ZZZZ</name>
<evidence type="ECO:0000256" key="1">
    <source>
        <dbReference type="SAM" id="MobiDB-lite"/>
    </source>
</evidence>
<reference evidence="2" key="1">
    <citation type="submission" date="2015-06" db="EMBL/GenBank/DDBJ databases">
        <authorList>
            <person name="Joergensen T."/>
        </authorList>
    </citation>
    <scope>NUCLEOTIDE SEQUENCE</scope>
    <source>
        <strain evidence="2">RGRH0281</strain>
    </source>
</reference>
<protein>
    <submittedName>
        <fullName evidence="2">Uncharacterized protein</fullName>
    </submittedName>
</protein>
<feature type="region of interest" description="Disordered" evidence="1">
    <location>
        <begin position="76"/>
        <end position="131"/>
    </location>
</feature>
<organism evidence="2">
    <name type="scientific">uncultured prokaryote</name>
    <dbReference type="NCBI Taxonomy" id="198431"/>
    <lineage>
        <taxon>unclassified sequences</taxon>
        <taxon>environmental samples</taxon>
    </lineage>
</organism>
<dbReference type="AlphaFoldDB" id="A0A0H5PYE2"/>